<dbReference type="InterPro" id="IPR012951">
    <property type="entry name" value="BBE"/>
</dbReference>
<dbReference type="PANTHER" id="PTHR42973">
    <property type="entry name" value="BINDING OXIDOREDUCTASE, PUTATIVE (AFU_ORTHOLOGUE AFUA_1G17690)-RELATED"/>
    <property type="match status" value="1"/>
</dbReference>
<keyword evidence="4" id="KW-0274">FAD</keyword>
<organism evidence="7 8">
    <name type="scientific">Pseudonocardia acidicola</name>
    <dbReference type="NCBI Taxonomy" id="2724939"/>
    <lineage>
        <taxon>Bacteria</taxon>
        <taxon>Bacillati</taxon>
        <taxon>Actinomycetota</taxon>
        <taxon>Actinomycetes</taxon>
        <taxon>Pseudonocardiales</taxon>
        <taxon>Pseudonocardiaceae</taxon>
        <taxon>Pseudonocardia</taxon>
    </lineage>
</organism>
<comment type="caution">
    <text evidence="7">The sequence shown here is derived from an EMBL/GenBank/DDBJ whole genome shotgun (WGS) entry which is preliminary data.</text>
</comment>
<comment type="cofactor">
    <cofactor evidence="1">
        <name>FAD</name>
        <dbReference type="ChEBI" id="CHEBI:57692"/>
    </cofactor>
</comment>
<dbReference type="InterPro" id="IPR016167">
    <property type="entry name" value="FAD-bd_PCMH_sub1"/>
</dbReference>
<evidence type="ECO:0000313" key="8">
    <source>
        <dbReference type="Proteomes" id="UP000820669"/>
    </source>
</evidence>
<dbReference type="InterPro" id="IPR016164">
    <property type="entry name" value="FAD-linked_Oxase-like_C"/>
</dbReference>
<comment type="similarity">
    <text evidence="2">Belongs to the oxygen-dependent FAD-linked oxidoreductase family.</text>
</comment>
<dbReference type="Pfam" id="PF01565">
    <property type="entry name" value="FAD_binding_4"/>
    <property type="match status" value="1"/>
</dbReference>
<proteinExistence type="inferred from homology"/>
<dbReference type="Pfam" id="PF08031">
    <property type="entry name" value="BBE"/>
    <property type="match status" value="1"/>
</dbReference>
<dbReference type="Gene3D" id="3.30.465.10">
    <property type="match status" value="1"/>
</dbReference>
<evidence type="ECO:0000259" key="6">
    <source>
        <dbReference type="PROSITE" id="PS51387"/>
    </source>
</evidence>
<evidence type="ECO:0000313" key="7">
    <source>
        <dbReference type="EMBL" id="NMI02336.1"/>
    </source>
</evidence>
<accession>A0ABX1SL95</accession>
<gene>
    <name evidence="7" type="ORF">HF526_34415</name>
</gene>
<reference evidence="7 8" key="1">
    <citation type="submission" date="2020-04" db="EMBL/GenBank/DDBJ databases">
        <authorList>
            <person name="Klaysubun C."/>
            <person name="Duangmal K."/>
            <person name="Lipun K."/>
        </authorList>
    </citation>
    <scope>NUCLEOTIDE SEQUENCE [LARGE SCALE GENOMIC DNA]</scope>
    <source>
        <strain evidence="7 8">K10HN5</strain>
    </source>
</reference>
<feature type="domain" description="FAD-binding PCMH-type" evidence="6">
    <location>
        <begin position="1"/>
        <end position="143"/>
    </location>
</feature>
<dbReference type="InterPro" id="IPR006094">
    <property type="entry name" value="Oxid_FAD_bind_N"/>
</dbReference>
<name>A0ABX1SL95_9PSEU</name>
<dbReference type="InterPro" id="IPR016166">
    <property type="entry name" value="FAD-bd_PCMH"/>
</dbReference>
<sequence length="397" mass="42669">LEITVRGGGHSYAGACLTDDGLMIDLSRMRGVHVDPDARIARCGGGASWADVDGATQQFGLAVPGGMISHTGIGGLTLGGGIGWLTRRHGLVIDNLLAAEVVLADGAIVRASAEEHPDLFWALRGGGGNFGVVTEFEYRLHPIGPEIQFGLFFWPLDQTAEALRLSRDTIHGLNRDATGFIAPLNAPPESFVPEEYHLLPGTVLIIVGFGSAEEHAALVAPVREALPPLFELVTPMPYVALQQVFDAGFAWGIRAYTKSLYLEDLTDDAIAVIAEHLPAKRSPMTTVPIFMLGGAFRDVDDADTAFGGSRSACCWFVIDGLAPDAQTLAAERMWTRGLWQALRPLAVNAGGYVNAMAEYEENVVRESYGPKYDRLARIKAEYDPGNVLHHNANIKPA</sequence>
<dbReference type="SUPFAM" id="SSF55103">
    <property type="entry name" value="FAD-linked oxidases, C-terminal domain"/>
    <property type="match status" value="1"/>
</dbReference>
<evidence type="ECO:0000256" key="5">
    <source>
        <dbReference type="ARBA" id="ARBA00023002"/>
    </source>
</evidence>
<dbReference type="Proteomes" id="UP000820669">
    <property type="component" value="Unassembled WGS sequence"/>
</dbReference>
<dbReference type="InterPro" id="IPR050416">
    <property type="entry name" value="FAD-linked_Oxidoreductase"/>
</dbReference>
<evidence type="ECO:0000256" key="3">
    <source>
        <dbReference type="ARBA" id="ARBA00022630"/>
    </source>
</evidence>
<evidence type="ECO:0000256" key="1">
    <source>
        <dbReference type="ARBA" id="ARBA00001974"/>
    </source>
</evidence>
<dbReference type="Gene3D" id="3.40.462.20">
    <property type="match status" value="1"/>
</dbReference>
<dbReference type="RefSeq" id="WP_169385828.1">
    <property type="nucleotide sequence ID" value="NZ_JAAXLA010000165.1"/>
</dbReference>
<dbReference type="InterPro" id="IPR016169">
    <property type="entry name" value="FAD-bd_PCMH_sub2"/>
</dbReference>
<dbReference type="Gene3D" id="3.30.43.10">
    <property type="entry name" value="Uridine Diphospho-n-acetylenolpyruvylglucosamine Reductase, domain 2"/>
    <property type="match status" value="1"/>
</dbReference>
<dbReference type="PROSITE" id="PS51387">
    <property type="entry name" value="FAD_PCMH"/>
    <property type="match status" value="1"/>
</dbReference>
<evidence type="ECO:0000256" key="2">
    <source>
        <dbReference type="ARBA" id="ARBA00005466"/>
    </source>
</evidence>
<evidence type="ECO:0000256" key="4">
    <source>
        <dbReference type="ARBA" id="ARBA00022827"/>
    </source>
</evidence>
<keyword evidence="8" id="KW-1185">Reference proteome</keyword>
<keyword evidence="3" id="KW-0285">Flavoprotein</keyword>
<dbReference type="SUPFAM" id="SSF56176">
    <property type="entry name" value="FAD-binding/transporter-associated domain-like"/>
    <property type="match status" value="1"/>
</dbReference>
<dbReference type="EMBL" id="JAAXLA010000165">
    <property type="protein sequence ID" value="NMI02336.1"/>
    <property type="molecule type" value="Genomic_DNA"/>
</dbReference>
<dbReference type="InterPro" id="IPR036318">
    <property type="entry name" value="FAD-bd_PCMH-like_sf"/>
</dbReference>
<dbReference type="PANTHER" id="PTHR42973:SF39">
    <property type="entry name" value="FAD-BINDING PCMH-TYPE DOMAIN-CONTAINING PROTEIN"/>
    <property type="match status" value="1"/>
</dbReference>
<protein>
    <submittedName>
        <fullName evidence="7">FAD-binding oxidoreductase</fullName>
    </submittedName>
</protein>
<feature type="non-terminal residue" evidence="7">
    <location>
        <position position="1"/>
    </location>
</feature>
<keyword evidence="5" id="KW-0560">Oxidoreductase</keyword>